<keyword evidence="5" id="KW-0812">Transmembrane</keyword>
<evidence type="ECO:0000313" key="7">
    <source>
        <dbReference type="EMBL" id="GLD32676.1"/>
    </source>
</evidence>
<organism evidence="7 8">
    <name type="scientific">Mycobacterium kiyosense</name>
    <dbReference type="NCBI Taxonomy" id="2871094"/>
    <lineage>
        <taxon>Bacteria</taxon>
        <taxon>Bacillati</taxon>
        <taxon>Actinomycetota</taxon>
        <taxon>Actinomycetes</taxon>
        <taxon>Mycobacteriales</taxon>
        <taxon>Mycobacteriaceae</taxon>
        <taxon>Mycobacterium</taxon>
    </lineage>
</organism>
<evidence type="ECO:0000256" key="4">
    <source>
        <dbReference type="SAM" id="MobiDB-lite"/>
    </source>
</evidence>
<dbReference type="GO" id="GO:0140662">
    <property type="term" value="F:ATP-dependent protein folding chaperone"/>
    <property type="evidence" value="ECO:0007669"/>
    <property type="project" value="InterPro"/>
</dbReference>
<reference evidence="7" key="1">
    <citation type="submission" date="2022-08" db="EMBL/GenBank/DDBJ databases">
        <title>Mycobacterium kiyosense sp. nov., scotochromogenic slow-glowing species isolated from respiratory specimens.</title>
        <authorList>
            <person name="Fukano H."/>
            <person name="Kazumi Y."/>
            <person name="Sakagami N."/>
            <person name="Ato M."/>
            <person name="Mitarai S."/>
            <person name="Hoshino Y."/>
        </authorList>
    </citation>
    <scope>NUCLEOTIDE SEQUENCE</scope>
    <source>
        <strain evidence="7">1413</strain>
        <strain evidence="6">SRL2020-028</strain>
    </source>
</reference>
<evidence type="ECO:0000256" key="5">
    <source>
        <dbReference type="SAM" id="Phobius"/>
    </source>
</evidence>
<proteinExistence type="predicted"/>
<dbReference type="AlphaFoldDB" id="A0A9P3Q7T3"/>
<dbReference type="InterPro" id="IPR013126">
    <property type="entry name" value="Hsp_70_fam"/>
</dbReference>
<keyword evidence="5" id="KW-0472">Membrane</keyword>
<dbReference type="EMBL" id="BRXE01000045">
    <property type="protein sequence ID" value="GLB84272.1"/>
    <property type="molecule type" value="Genomic_DNA"/>
</dbReference>
<feature type="compositionally biased region" description="Low complexity" evidence="4">
    <location>
        <begin position="486"/>
        <end position="512"/>
    </location>
</feature>
<sequence>MDMSESLGLSIGVANLVAARGGSVPVARTPVLTLFDHRPSEVGLPAENPNLNESGLVLRGFVERVGDPSPLVAADGTKYLGQALTIEALEAMARIVGYGAPLTIAFPAYWSETQVAALRQELFAQPDLAVKGGTPTLISDAAAALATLRARPGFPTSGVIALCDFGAGGTSITLADAGPEFRQVGSTVRYSEFSGDDIDQLILNHLLTVSPGVDDSSVSNTATSMGSVTRMLGGCRAAKEQLSATTVASVATGTPGGDRQLTRSEFEQLIATPLDRFVAAIADVLQRNGVTRLEAVGAVGGGASIPLITTRLSDGLRVPVFTTPEPLFSAAIGAAALGQEQTSAGAATGMAPAAGAPTSVVGAVAPATVAAPAVPSGEPTSAVPTEAFPDETRQSTDRALAWSEDSGTGGEPVPYTGPADYTSPNEPAPAPDYAPAARPESEPEDTDVPVWYRRLAILLSLAGAAAAILVAVVLALTMGQSTNTKPVVTTSQPPPITTSTTGPDGSPTQAVITPPPVVVTTEVTVTPTTTEEPSTTSTTQSTSETTSSSTTTTTQPTTTQPTTTQPTTTNPPTTTAPTTTRPGPTRQPPTRQPLFPVNPNAPGR</sequence>
<feature type="region of interest" description="Disordered" evidence="4">
    <location>
        <begin position="484"/>
        <end position="512"/>
    </location>
</feature>
<dbReference type="InterPro" id="IPR043129">
    <property type="entry name" value="ATPase_NBD"/>
</dbReference>
<feature type="region of interest" description="Disordered" evidence="4">
    <location>
        <begin position="525"/>
        <end position="604"/>
    </location>
</feature>
<evidence type="ECO:0008006" key="9">
    <source>
        <dbReference type="Google" id="ProtNLM"/>
    </source>
</evidence>
<keyword evidence="5" id="KW-1133">Transmembrane helix</keyword>
<keyword evidence="8" id="KW-1185">Reference proteome</keyword>
<evidence type="ECO:0000256" key="2">
    <source>
        <dbReference type="ARBA" id="ARBA00022840"/>
    </source>
</evidence>
<dbReference type="EMBL" id="BRZI01000050">
    <property type="protein sequence ID" value="GLD32676.1"/>
    <property type="molecule type" value="Genomic_DNA"/>
</dbReference>
<dbReference type="PRINTS" id="PR01217">
    <property type="entry name" value="PRICHEXTENSN"/>
</dbReference>
<evidence type="ECO:0000313" key="6">
    <source>
        <dbReference type="EMBL" id="GLB84272.1"/>
    </source>
</evidence>
<evidence type="ECO:0000313" key="8">
    <source>
        <dbReference type="Proteomes" id="UP001064782"/>
    </source>
</evidence>
<dbReference type="Proteomes" id="UP001064782">
    <property type="component" value="Unassembled WGS sequence"/>
</dbReference>
<gene>
    <name evidence="7" type="ORF">Mkiyose1413_45590</name>
    <name evidence="6" type="ORF">SRL2020028_35280</name>
</gene>
<keyword evidence="3" id="KW-0143">Chaperone</keyword>
<feature type="transmembrane region" description="Helical" evidence="5">
    <location>
        <begin position="455"/>
        <end position="476"/>
    </location>
</feature>
<protein>
    <recommendedName>
        <fullName evidence="9">Molecular chaperone</fullName>
    </recommendedName>
</protein>
<dbReference type="PANTHER" id="PTHR42749:SF1">
    <property type="entry name" value="CELL SHAPE-DETERMINING PROTEIN MREB"/>
    <property type="match status" value="1"/>
</dbReference>
<dbReference type="Gene3D" id="3.30.420.40">
    <property type="match status" value="2"/>
</dbReference>
<dbReference type="PANTHER" id="PTHR42749">
    <property type="entry name" value="CELL SHAPE-DETERMINING PROTEIN MREB"/>
    <property type="match status" value="1"/>
</dbReference>
<feature type="compositionally biased region" description="Low complexity" evidence="4">
    <location>
        <begin position="525"/>
        <end position="584"/>
    </location>
</feature>
<comment type="caution">
    <text evidence="7">The sequence shown here is derived from an EMBL/GenBank/DDBJ whole genome shotgun (WGS) entry which is preliminary data.</text>
</comment>
<dbReference type="SUPFAM" id="SSF53067">
    <property type="entry name" value="Actin-like ATPase domain"/>
    <property type="match status" value="1"/>
</dbReference>
<dbReference type="Proteomes" id="UP001165663">
    <property type="component" value="Unassembled WGS sequence"/>
</dbReference>
<dbReference type="GO" id="GO:0005524">
    <property type="term" value="F:ATP binding"/>
    <property type="evidence" value="ECO:0007669"/>
    <property type="project" value="UniProtKB-KW"/>
</dbReference>
<feature type="region of interest" description="Disordered" evidence="4">
    <location>
        <begin position="372"/>
        <end position="445"/>
    </location>
</feature>
<evidence type="ECO:0000256" key="3">
    <source>
        <dbReference type="ARBA" id="ARBA00023186"/>
    </source>
</evidence>
<keyword evidence="2" id="KW-0067">ATP-binding</keyword>
<name>A0A9P3Q7T3_9MYCO</name>
<keyword evidence="1" id="KW-0547">Nucleotide-binding</keyword>
<accession>A0A9P3Q7T3</accession>
<dbReference type="Gene3D" id="3.90.640.10">
    <property type="entry name" value="Actin, Chain A, domain 4"/>
    <property type="match status" value="1"/>
</dbReference>
<evidence type="ECO:0000256" key="1">
    <source>
        <dbReference type="ARBA" id="ARBA00022741"/>
    </source>
</evidence>
<dbReference type="Pfam" id="PF00012">
    <property type="entry name" value="HSP70"/>
    <property type="match status" value="1"/>
</dbReference>